<name>A0A1P8WQH3_9PLAN</name>
<protein>
    <submittedName>
        <fullName evidence="1">Uncharacterized protein</fullName>
    </submittedName>
</protein>
<dbReference type="KEGG" id="fmr:Fuma_05970"/>
<proteinExistence type="predicted"/>
<evidence type="ECO:0000313" key="2">
    <source>
        <dbReference type="Proteomes" id="UP000187735"/>
    </source>
</evidence>
<organism evidence="1 2">
    <name type="scientific">Fuerstiella marisgermanici</name>
    <dbReference type="NCBI Taxonomy" id="1891926"/>
    <lineage>
        <taxon>Bacteria</taxon>
        <taxon>Pseudomonadati</taxon>
        <taxon>Planctomycetota</taxon>
        <taxon>Planctomycetia</taxon>
        <taxon>Planctomycetales</taxon>
        <taxon>Planctomycetaceae</taxon>
        <taxon>Fuerstiella</taxon>
    </lineage>
</organism>
<evidence type="ECO:0000313" key="1">
    <source>
        <dbReference type="EMBL" id="APZ96302.1"/>
    </source>
</evidence>
<dbReference type="Proteomes" id="UP000187735">
    <property type="component" value="Chromosome"/>
</dbReference>
<gene>
    <name evidence="1" type="ORF">Fuma_05970</name>
</gene>
<dbReference type="EMBL" id="CP017641">
    <property type="protein sequence ID" value="APZ96302.1"/>
    <property type="molecule type" value="Genomic_DNA"/>
</dbReference>
<dbReference type="OrthoDB" id="456003at2"/>
<sequence>MAKRSLVPTSEGKFSLWIRTLAKILLANPELYGLTEAQVTKLSELVAQWDEDYEAAERARDIARGAVEKRKETRRVLTEEARMLARLVQANPNVTDEARRDAGLPVHKTHRTPASTPKSAPMCQVIATDRLEHMVSYVDSLTPTRRAKPDGVASCQIYVAIGDAAPNASDYVLAGVATRTPHKVTFKEDDGGKTAHYLLRWANAKGDTGPWSHGVSATIPAV</sequence>
<dbReference type="RefSeq" id="WP_077027342.1">
    <property type="nucleotide sequence ID" value="NZ_CP017641.1"/>
</dbReference>
<dbReference type="AlphaFoldDB" id="A0A1P8WQH3"/>
<accession>A0A1P8WQH3</accession>
<reference evidence="1 2" key="1">
    <citation type="journal article" date="2016" name="Front. Microbiol.">
        <title>Fuerstia marisgermanicae gen. nov., sp. nov., an Unusual Member of the Phylum Planctomycetes from the German Wadden Sea.</title>
        <authorList>
            <person name="Kohn T."/>
            <person name="Heuer A."/>
            <person name="Jogler M."/>
            <person name="Vollmers J."/>
            <person name="Boedeker C."/>
            <person name="Bunk B."/>
            <person name="Rast P."/>
            <person name="Borchert D."/>
            <person name="Glockner I."/>
            <person name="Freese H.M."/>
            <person name="Klenk H.P."/>
            <person name="Overmann J."/>
            <person name="Kaster A.K."/>
            <person name="Rohde M."/>
            <person name="Wiegand S."/>
            <person name="Jogler C."/>
        </authorList>
    </citation>
    <scope>NUCLEOTIDE SEQUENCE [LARGE SCALE GENOMIC DNA]</scope>
    <source>
        <strain evidence="1 2">NH11</strain>
    </source>
</reference>
<keyword evidence="2" id="KW-1185">Reference proteome</keyword>